<feature type="transmembrane region" description="Helical" evidence="7">
    <location>
        <begin position="330"/>
        <end position="353"/>
    </location>
</feature>
<dbReference type="Proteomes" id="UP001150641">
    <property type="component" value="Unassembled WGS sequence"/>
</dbReference>
<feature type="domain" description="Type II secretion system protein GspF" evidence="8">
    <location>
        <begin position="29"/>
        <end position="151"/>
    </location>
</feature>
<evidence type="ECO:0000256" key="5">
    <source>
        <dbReference type="ARBA" id="ARBA00022989"/>
    </source>
</evidence>
<gene>
    <name evidence="9" type="ORF">MUA00_01720</name>
</gene>
<dbReference type="Gene3D" id="1.20.81.30">
    <property type="entry name" value="Type II secretion system (T2SS), domain F"/>
    <property type="match status" value="2"/>
</dbReference>
<dbReference type="GO" id="GO:0005886">
    <property type="term" value="C:plasma membrane"/>
    <property type="evidence" value="ECO:0007669"/>
    <property type="project" value="UniProtKB-SubCell"/>
</dbReference>
<dbReference type="RefSeq" id="WP_271121411.1">
    <property type="nucleotide sequence ID" value="NZ_JALHAN010000053.1"/>
</dbReference>
<feature type="transmembrane region" description="Helical" evidence="7">
    <location>
        <begin position="124"/>
        <end position="150"/>
    </location>
</feature>
<keyword evidence="4 7" id="KW-0812">Transmembrane</keyword>
<dbReference type="InterPro" id="IPR003004">
    <property type="entry name" value="GspF/PilC"/>
</dbReference>
<dbReference type="InterPro" id="IPR018076">
    <property type="entry name" value="T2SS_GspF_dom"/>
</dbReference>
<keyword evidence="5 7" id="KW-1133">Transmembrane helix</keyword>
<comment type="similarity">
    <text evidence="2">Belongs to the GSP F family.</text>
</comment>
<dbReference type="Pfam" id="PF00482">
    <property type="entry name" value="T2SSF"/>
    <property type="match status" value="2"/>
</dbReference>
<dbReference type="EMBL" id="JALHAP010000066">
    <property type="protein sequence ID" value="MCT4700539.1"/>
    <property type="molecule type" value="Genomic_DNA"/>
</dbReference>
<evidence type="ECO:0000256" key="4">
    <source>
        <dbReference type="ARBA" id="ARBA00022692"/>
    </source>
</evidence>
<dbReference type="AlphaFoldDB" id="A0A9X2W466"/>
<evidence type="ECO:0000256" key="7">
    <source>
        <dbReference type="SAM" id="Phobius"/>
    </source>
</evidence>
<sequence length="362" mass="39499">MLNELNDYLAPVNRYLTKLSFTGSTRLDFYRSLLLLLDNQVRLNEALAELYTVYSNYGKRKNAPVAVIIDECLKKMNEGESFSEALSRWLPVEEGMLLHAGEMAGKLGKAFNEAEKIMAARKRIIGAIAGALAYPLLLFVMMGFLLHMIATDLVPKLARVVDPAKWNGSAGLLRDMAFFVTQYGVVAVMAAVVISILIAISLPLLRGKLRILLDTIPPWSIYRLVHGTTFLLNIGSLIKSGMRLNTALDKLSVGASPWLTERIEATRDGLTEGKNFGEALISSGYNFPDQKANRFLAVISAYSGIDNAIIKFSNRWLDETVNKIQSVAKIMLMSGVAGVGIIMLLVIAGAGGIQDAIQASVG</sequence>
<name>A0A9X2W466_9ENTR</name>
<feature type="domain" description="Type II secretion system protein GspF" evidence="8">
    <location>
        <begin position="230"/>
        <end position="347"/>
    </location>
</feature>
<comment type="subcellular location">
    <subcellularLocation>
        <location evidence="1">Cell membrane</location>
        <topology evidence="1">Multi-pass membrane protein</topology>
    </subcellularLocation>
</comment>
<evidence type="ECO:0000256" key="6">
    <source>
        <dbReference type="ARBA" id="ARBA00023136"/>
    </source>
</evidence>
<reference evidence="9" key="1">
    <citation type="submission" date="2022-03" db="EMBL/GenBank/DDBJ databases">
        <title>Proposal of a novel genus Dryocolo and two novel species.</title>
        <authorList>
            <person name="Maddock D.W."/>
            <person name="Brady C.L."/>
            <person name="Denman S."/>
            <person name="Arnold D."/>
        </authorList>
    </citation>
    <scope>NUCLEOTIDE SEQUENCE</scope>
    <source>
        <strain evidence="9">H6W4</strain>
    </source>
</reference>
<dbReference type="PANTHER" id="PTHR30012">
    <property type="entry name" value="GENERAL SECRETION PATHWAY PROTEIN"/>
    <property type="match status" value="1"/>
</dbReference>
<protein>
    <submittedName>
        <fullName evidence="9">Type II secretion system F family protein</fullName>
    </submittedName>
</protein>
<accession>A0A9X2W466</accession>
<keyword evidence="3" id="KW-1003">Cell membrane</keyword>
<organism evidence="9 10">
    <name type="scientific">Dryocola boscaweniae</name>
    <dbReference type="NCBI Taxonomy" id="2925397"/>
    <lineage>
        <taxon>Bacteria</taxon>
        <taxon>Pseudomonadati</taxon>
        <taxon>Pseudomonadota</taxon>
        <taxon>Gammaproteobacteria</taxon>
        <taxon>Enterobacterales</taxon>
        <taxon>Enterobacteriaceae</taxon>
        <taxon>Dryocola</taxon>
    </lineage>
</organism>
<comment type="caution">
    <text evidence="9">The sequence shown here is derived from an EMBL/GenBank/DDBJ whole genome shotgun (WGS) entry which is preliminary data.</text>
</comment>
<dbReference type="PANTHER" id="PTHR30012:SF0">
    <property type="entry name" value="TYPE II SECRETION SYSTEM PROTEIN F-RELATED"/>
    <property type="match status" value="1"/>
</dbReference>
<proteinExistence type="inferred from homology"/>
<keyword evidence="10" id="KW-1185">Reference proteome</keyword>
<evidence type="ECO:0000313" key="10">
    <source>
        <dbReference type="Proteomes" id="UP001150641"/>
    </source>
</evidence>
<evidence type="ECO:0000256" key="3">
    <source>
        <dbReference type="ARBA" id="ARBA00022475"/>
    </source>
</evidence>
<evidence type="ECO:0000256" key="1">
    <source>
        <dbReference type="ARBA" id="ARBA00004651"/>
    </source>
</evidence>
<evidence type="ECO:0000259" key="8">
    <source>
        <dbReference type="Pfam" id="PF00482"/>
    </source>
</evidence>
<dbReference type="InterPro" id="IPR042094">
    <property type="entry name" value="T2SS_GspF_sf"/>
</dbReference>
<feature type="transmembrane region" description="Helical" evidence="7">
    <location>
        <begin position="183"/>
        <end position="205"/>
    </location>
</feature>
<keyword evidence="6 7" id="KW-0472">Membrane</keyword>
<evidence type="ECO:0000256" key="2">
    <source>
        <dbReference type="ARBA" id="ARBA00005745"/>
    </source>
</evidence>
<evidence type="ECO:0000313" key="9">
    <source>
        <dbReference type="EMBL" id="MCT4700539.1"/>
    </source>
</evidence>